<proteinExistence type="predicted"/>
<dbReference type="PANTHER" id="PTHR30466">
    <property type="entry name" value="FLAVIN REDUCTASE"/>
    <property type="match status" value="1"/>
</dbReference>
<protein>
    <submittedName>
        <fullName evidence="3">Flavin reductase-like protein</fullName>
    </submittedName>
</protein>
<evidence type="ECO:0000313" key="4">
    <source>
        <dbReference type="Proteomes" id="UP000194159"/>
    </source>
</evidence>
<feature type="domain" description="Flavin reductase like" evidence="2">
    <location>
        <begin position="45"/>
        <end position="192"/>
    </location>
</feature>
<name>A0AAN1EK75_RHIET</name>
<evidence type="ECO:0000259" key="2">
    <source>
        <dbReference type="SMART" id="SM00903"/>
    </source>
</evidence>
<reference evidence="3 4" key="1">
    <citation type="submission" date="2017-04" db="EMBL/GenBank/DDBJ databases">
        <title>Complete genome sequences of Rhizobium genomic linages associated to common bean (phaseolus vulgaris).</title>
        <authorList>
            <person name="Santamaria R.I."/>
            <person name="Bustos P."/>
            <person name="Perez-Carrascal O."/>
            <person name="Martinez-Flores I."/>
            <person name="Juarez S."/>
            <person name="Lozano L."/>
            <person name="Miranda F."/>
            <person name="Vinuesa P."/>
            <person name="Martinez-Romero E."/>
            <person name="Cevallos M.A."/>
            <person name="Romero D."/>
            <person name="Davila G."/>
            <person name="Gonzalez V."/>
        </authorList>
    </citation>
    <scope>NUCLEOTIDE SEQUENCE [LARGE SCALE GENOMIC DNA]</scope>
    <source>
        <strain evidence="3 4">NXC12</strain>
    </source>
</reference>
<dbReference type="GO" id="GO:0042602">
    <property type="term" value="F:riboflavin reductase (NADPH) activity"/>
    <property type="evidence" value="ECO:0007669"/>
    <property type="project" value="TreeGrafter"/>
</dbReference>
<dbReference type="EMBL" id="CP020906">
    <property type="protein sequence ID" value="ARQ10333.1"/>
    <property type="molecule type" value="Genomic_DNA"/>
</dbReference>
<evidence type="ECO:0000313" key="3">
    <source>
        <dbReference type="EMBL" id="ARQ10333.1"/>
    </source>
</evidence>
<organism evidence="3 4">
    <name type="scientific">Rhizobium etli</name>
    <dbReference type="NCBI Taxonomy" id="29449"/>
    <lineage>
        <taxon>Bacteria</taxon>
        <taxon>Pseudomonadati</taxon>
        <taxon>Pseudomonadota</taxon>
        <taxon>Alphaproteobacteria</taxon>
        <taxon>Hyphomicrobiales</taxon>
        <taxon>Rhizobiaceae</taxon>
        <taxon>Rhizobium/Agrobacterium group</taxon>
        <taxon>Rhizobium</taxon>
    </lineage>
</organism>
<dbReference type="GO" id="GO:0010181">
    <property type="term" value="F:FMN binding"/>
    <property type="evidence" value="ECO:0007669"/>
    <property type="project" value="InterPro"/>
</dbReference>
<dbReference type="InterPro" id="IPR012349">
    <property type="entry name" value="Split_barrel_FMN-bd"/>
</dbReference>
<evidence type="ECO:0000256" key="1">
    <source>
        <dbReference type="ARBA" id="ARBA00023002"/>
    </source>
</evidence>
<dbReference type="SMART" id="SM00903">
    <property type="entry name" value="Flavin_Reduct"/>
    <property type="match status" value="1"/>
</dbReference>
<dbReference type="InterPro" id="IPR050268">
    <property type="entry name" value="NADH-dep_flavin_reductase"/>
</dbReference>
<dbReference type="GO" id="GO:0006208">
    <property type="term" value="P:pyrimidine nucleobase catabolic process"/>
    <property type="evidence" value="ECO:0007669"/>
    <property type="project" value="TreeGrafter"/>
</dbReference>
<keyword evidence="1" id="KW-0560">Oxidoreductase</keyword>
<dbReference type="AlphaFoldDB" id="A0AAN1EK75"/>
<dbReference type="Proteomes" id="UP000194159">
    <property type="component" value="Chromosome"/>
</dbReference>
<dbReference type="SUPFAM" id="SSF50475">
    <property type="entry name" value="FMN-binding split barrel"/>
    <property type="match status" value="1"/>
</dbReference>
<dbReference type="InterPro" id="IPR002563">
    <property type="entry name" value="Flavin_Rdtase-like_dom"/>
</dbReference>
<sequence length="193" mass="21185">MSLSQNAACFLAICSSKTIQADERAWEKQVLNRQHIDPGLYRDAMSRYAGHVQLVTTAMEGLRRGVTITAACSVSDNPASVLICLNNTNPKNEIFFRSGIFVLNTLGAHHQAVADAFSGRTAIDNDERFASARFDTLVTGAPVLADALAAFDCRVTDIKEMPTHNVIFGEVAAVRFSEKHPALIYLNRDYHTL</sequence>
<gene>
    <name evidence="3" type="ORF">NXC12_CH02314</name>
</gene>
<dbReference type="PANTHER" id="PTHR30466:SF1">
    <property type="entry name" value="FMN REDUCTASE (NADH) RUTF"/>
    <property type="match status" value="1"/>
</dbReference>
<dbReference type="Pfam" id="PF01613">
    <property type="entry name" value="Flavin_Reduct"/>
    <property type="match status" value="1"/>
</dbReference>
<accession>A0AAN1EK75</accession>
<dbReference type="Gene3D" id="2.30.110.10">
    <property type="entry name" value="Electron Transport, Fmn-binding Protein, Chain A"/>
    <property type="match status" value="1"/>
</dbReference>